<organism evidence="2 3">
    <name type="scientific">Parabacteroides merdae</name>
    <dbReference type="NCBI Taxonomy" id="46503"/>
    <lineage>
        <taxon>Bacteria</taxon>
        <taxon>Pseudomonadati</taxon>
        <taxon>Bacteroidota</taxon>
        <taxon>Bacteroidia</taxon>
        <taxon>Bacteroidales</taxon>
        <taxon>Tannerellaceae</taxon>
        <taxon>Parabacteroides</taxon>
    </lineage>
</organism>
<name>A0A9Q4RHJ1_9BACT</name>
<reference evidence="2 3" key="1">
    <citation type="journal article" date="2019" name="Nat. Med.">
        <title>A library of human gut bacterial isolates paired with longitudinal multiomics data enables mechanistic microbiome research.</title>
        <authorList>
            <person name="Poyet M."/>
            <person name="Groussin M."/>
            <person name="Gibbons S.M."/>
            <person name="Avila-Pacheco J."/>
            <person name="Jiang X."/>
            <person name="Kearney S.M."/>
            <person name="Perrotta A.R."/>
            <person name="Berdy B."/>
            <person name="Zhao S."/>
            <person name="Lieberman T.D."/>
            <person name="Swanson P.K."/>
            <person name="Smith M."/>
            <person name="Roesemann S."/>
            <person name="Alexander J.E."/>
            <person name="Rich S.A."/>
            <person name="Livny J."/>
            <person name="Vlamakis H."/>
            <person name="Clish C."/>
            <person name="Bullock K."/>
            <person name="Deik A."/>
            <person name="Scott J."/>
            <person name="Pierce K.A."/>
            <person name="Xavier R.J."/>
            <person name="Alm E.J."/>
        </authorList>
    </citation>
    <scope>NUCLEOTIDE SEQUENCE [LARGE SCALE GENOMIC DNA]</scope>
    <source>
        <strain evidence="2 3">BIOML-A11</strain>
    </source>
</reference>
<dbReference type="Proteomes" id="UP000482671">
    <property type="component" value="Unassembled WGS sequence"/>
</dbReference>
<keyword evidence="1" id="KW-1133">Transmembrane helix</keyword>
<comment type="caution">
    <text evidence="2">The sequence shown here is derived from an EMBL/GenBank/DDBJ whole genome shotgun (WGS) entry which is preliminary data.</text>
</comment>
<dbReference type="EMBL" id="WNDD01000030">
    <property type="protein sequence ID" value="MTV03683.1"/>
    <property type="molecule type" value="Genomic_DNA"/>
</dbReference>
<keyword evidence="1" id="KW-0812">Transmembrane</keyword>
<evidence type="ECO:0000313" key="2">
    <source>
        <dbReference type="EMBL" id="MTV03683.1"/>
    </source>
</evidence>
<evidence type="ECO:0000313" key="3">
    <source>
        <dbReference type="Proteomes" id="UP000482671"/>
    </source>
</evidence>
<keyword evidence="1" id="KW-0472">Membrane</keyword>
<sequence>MENGHVAVYDLCFFFIVSINGLKLLHICKWRMTCNRIRLIVFLHRLH</sequence>
<protein>
    <submittedName>
        <fullName evidence="2">Uncharacterized protein</fullName>
    </submittedName>
</protein>
<evidence type="ECO:0000256" key="1">
    <source>
        <dbReference type="SAM" id="Phobius"/>
    </source>
</evidence>
<accession>A0A9Q4RHJ1</accession>
<feature type="transmembrane region" description="Helical" evidence="1">
    <location>
        <begin position="6"/>
        <end position="28"/>
    </location>
</feature>
<dbReference type="AlphaFoldDB" id="A0A9Q4RHJ1"/>
<gene>
    <name evidence="2" type="ORF">GME02_19015</name>
</gene>
<proteinExistence type="predicted"/>